<keyword evidence="1" id="KW-0732">Signal</keyword>
<comment type="caution">
    <text evidence="2">The sequence shown here is derived from an EMBL/GenBank/DDBJ whole genome shotgun (WGS) entry which is preliminary data.</text>
</comment>
<feature type="chain" id="PRO_5039946738" evidence="1">
    <location>
        <begin position="20"/>
        <end position="106"/>
    </location>
</feature>
<evidence type="ECO:0000313" key="3">
    <source>
        <dbReference type="Proteomes" id="UP000265618"/>
    </source>
</evidence>
<accession>A0A9K3DDI2</accession>
<feature type="signal peptide" evidence="1">
    <location>
        <begin position="1"/>
        <end position="19"/>
    </location>
</feature>
<evidence type="ECO:0000256" key="1">
    <source>
        <dbReference type="SAM" id="SignalP"/>
    </source>
</evidence>
<organism evidence="2 3">
    <name type="scientific">Kipferlia bialata</name>
    <dbReference type="NCBI Taxonomy" id="797122"/>
    <lineage>
        <taxon>Eukaryota</taxon>
        <taxon>Metamonada</taxon>
        <taxon>Carpediemonas-like organisms</taxon>
        <taxon>Kipferlia</taxon>
    </lineage>
</organism>
<dbReference type="AlphaFoldDB" id="A0A9K3DDI2"/>
<sequence length="106" mass="11185">MSSPVVVAVFLLLIATVLATDSCAFVADTLYPSSDVSECLTGCYSSDEYDSGALIGSAQAAASQYYLMSGVTDNAVMAGLLALKDQYQTGGDWSPYDLEMDIARVF</sequence>
<keyword evidence="3" id="KW-1185">Reference proteome</keyword>
<reference evidence="2 3" key="1">
    <citation type="journal article" date="2018" name="PLoS ONE">
        <title>The draft genome of Kipferlia bialata reveals reductive genome evolution in fornicate parasites.</title>
        <authorList>
            <person name="Tanifuji G."/>
            <person name="Takabayashi S."/>
            <person name="Kume K."/>
            <person name="Takagi M."/>
            <person name="Nakayama T."/>
            <person name="Kamikawa R."/>
            <person name="Inagaki Y."/>
            <person name="Hashimoto T."/>
        </authorList>
    </citation>
    <scope>NUCLEOTIDE SEQUENCE [LARGE SCALE GENOMIC DNA]</scope>
    <source>
        <strain evidence="2">NY0173</strain>
    </source>
</reference>
<evidence type="ECO:0000313" key="2">
    <source>
        <dbReference type="EMBL" id="GIQ92751.1"/>
    </source>
</evidence>
<dbReference type="Proteomes" id="UP000265618">
    <property type="component" value="Unassembled WGS sequence"/>
</dbReference>
<gene>
    <name evidence="2" type="ORF">KIPB_016701</name>
</gene>
<proteinExistence type="predicted"/>
<dbReference type="EMBL" id="BDIP01010454">
    <property type="protein sequence ID" value="GIQ92751.1"/>
    <property type="molecule type" value="Genomic_DNA"/>
</dbReference>
<protein>
    <submittedName>
        <fullName evidence="2">Uncharacterized protein</fullName>
    </submittedName>
</protein>
<name>A0A9K3DDI2_9EUKA</name>
<feature type="non-terminal residue" evidence="2">
    <location>
        <position position="1"/>
    </location>
</feature>